<reference evidence="2 3" key="1">
    <citation type="submission" date="2017-08" db="EMBL/GenBank/DDBJ databases">
        <title>Substantial Increase in Enzyme Production by Combined Drug-Resistance Mutations in Paenibacillus agaridevorans.</title>
        <authorList>
            <person name="Tanaka Y."/>
            <person name="Funane K."/>
            <person name="Hosaka T."/>
            <person name="Shiwa Y."/>
            <person name="Fujita N."/>
            <person name="Miyazaki T."/>
            <person name="Yoshikawa H."/>
            <person name="Murakami K."/>
            <person name="Kasahara K."/>
            <person name="Inaoka T."/>
            <person name="Hiraga Y."/>
            <person name="Ochi K."/>
        </authorList>
    </citation>
    <scope>NUCLEOTIDE SEQUENCE [LARGE SCALE GENOMIC DNA]</scope>
    <source>
        <strain evidence="2 3">T-3040</strain>
    </source>
</reference>
<dbReference type="AlphaFoldDB" id="A0A2R5ES96"/>
<keyword evidence="1" id="KW-0472">Membrane</keyword>
<evidence type="ECO:0000313" key="2">
    <source>
        <dbReference type="EMBL" id="GBG09550.1"/>
    </source>
</evidence>
<protein>
    <submittedName>
        <fullName evidence="2">Uncharacterized protein</fullName>
    </submittedName>
</protein>
<comment type="caution">
    <text evidence="2">The sequence shown here is derived from an EMBL/GenBank/DDBJ whole genome shotgun (WGS) entry which is preliminary data.</text>
</comment>
<keyword evidence="1" id="KW-1133">Transmembrane helix</keyword>
<feature type="transmembrane region" description="Helical" evidence="1">
    <location>
        <begin position="151"/>
        <end position="173"/>
    </location>
</feature>
<name>A0A2R5ES96_9BACL</name>
<keyword evidence="1" id="KW-0812">Transmembrane</keyword>
<evidence type="ECO:0000256" key="1">
    <source>
        <dbReference type="SAM" id="Phobius"/>
    </source>
</evidence>
<dbReference type="EMBL" id="BDQX01000243">
    <property type="protein sequence ID" value="GBG09550.1"/>
    <property type="molecule type" value="Genomic_DNA"/>
</dbReference>
<organism evidence="2 3">
    <name type="scientific">Paenibacillus agaridevorans</name>
    <dbReference type="NCBI Taxonomy" id="171404"/>
    <lineage>
        <taxon>Bacteria</taxon>
        <taxon>Bacillati</taxon>
        <taxon>Bacillota</taxon>
        <taxon>Bacilli</taxon>
        <taxon>Bacillales</taxon>
        <taxon>Paenibacillaceae</taxon>
        <taxon>Paenibacillus</taxon>
    </lineage>
</organism>
<sequence>MIIASMTARLAEPLFAPALKLGLSFLGPALFEGHLGAYAAAVWELPGTDLAMVCAVIAAALAWGGLSGVMQAGYSVSGTDLSLLPFVLHRLNHALHAFMLTLLLWHPAGALVRLLNPNASFPVIWDGLYYDSSSGIRFQPEAFAASNLPSLWPYGAVIAVVLGLLALCLYWTLGRFAASHKSYRS</sequence>
<gene>
    <name evidence="2" type="ORF">PAT3040_04202</name>
</gene>
<keyword evidence="3" id="KW-1185">Reference proteome</keyword>
<accession>A0A2R5ES96</accession>
<proteinExistence type="predicted"/>
<evidence type="ECO:0000313" key="3">
    <source>
        <dbReference type="Proteomes" id="UP000245202"/>
    </source>
</evidence>
<feature type="transmembrane region" description="Helical" evidence="1">
    <location>
        <begin position="49"/>
        <end position="74"/>
    </location>
</feature>
<dbReference type="Proteomes" id="UP000245202">
    <property type="component" value="Unassembled WGS sequence"/>
</dbReference>